<evidence type="ECO:0000313" key="3">
    <source>
        <dbReference type="EMBL" id="KIY64255.1"/>
    </source>
</evidence>
<evidence type="ECO:0000313" key="4">
    <source>
        <dbReference type="Proteomes" id="UP000054007"/>
    </source>
</evidence>
<name>A0A0D7B238_9AGAR</name>
<reference evidence="3 4" key="1">
    <citation type="journal article" date="2015" name="Fungal Genet. Biol.">
        <title>Evolution of novel wood decay mechanisms in Agaricales revealed by the genome sequences of Fistulina hepatica and Cylindrobasidium torrendii.</title>
        <authorList>
            <person name="Floudas D."/>
            <person name="Held B.W."/>
            <person name="Riley R."/>
            <person name="Nagy L.G."/>
            <person name="Koehler G."/>
            <person name="Ransdell A.S."/>
            <person name="Younus H."/>
            <person name="Chow J."/>
            <person name="Chiniquy J."/>
            <person name="Lipzen A."/>
            <person name="Tritt A."/>
            <person name="Sun H."/>
            <person name="Haridas S."/>
            <person name="LaButti K."/>
            <person name="Ohm R.A."/>
            <person name="Kues U."/>
            <person name="Blanchette R.A."/>
            <person name="Grigoriev I.V."/>
            <person name="Minto R.E."/>
            <person name="Hibbett D.S."/>
        </authorList>
    </citation>
    <scope>NUCLEOTIDE SEQUENCE [LARGE SCALE GENOMIC DNA]</scope>
    <source>
        <strain evidence="3 4">FP15055 ss-10</strain>
    </source>
</reference>
<dbReference type="EMBL" id="KN880646">
    <property type="protein sequence ID" value="KIY64255.1"/>
    <property type="molecule type" value="Genomic_DNA"/>
</dbReference>
<keyword evidence="2" id="KW-0472">Membrane</keyword>
<gene>
    <name evidence="3" type="ORF">CYLTODRAFT_425387</name>
</gene>
<organism evidence="3 4">
    <name type="scientific">Cylindrobasidium torrendii FP15055 ss-10</name>
    <dbReference type="NCBI Taxonomy" id="1314674"/>
    <lineage>
        <taxon>Eukaryota</taxon>
        <taxon>Fungi</taxon>
        <taxon>Dikarya</taxon>
        <taxon>Basidiomycota</taxon>
        <taxon>Agaricomycotina</taxon>
        <taxon>Agaricomycetes</taxon>
        <taxon>Agaricomycetidae</taxon>
        <taxon>Agaricales</taxon>
        <taxon>Marasmiineae</taxon>
        <taxon>Physalacriaceae</taxon>
        <taxon>Cylindrobasidium</taxon>
    </lineage>
</organism>
<feature type="transmembrane region" description="Helical" evidence="2">
    <location>
        <begin position="21"/>
        <end position="44"/>
    </location>
</feature>
<keyword evidence="2" id="KW-1133">Transmembrane helix</keyword>
<dbReference type="AlphaFoldDB" id="A0A0D7B238"/>
<proteinExistence type="predicted"/>
<keyword evidence="4" id="KW-1185">Reference proteome</keyword>
<sequence length="200" mass="22081">MSSILMRFLPHPPEAISRIRTNSFCLVVLALVTYLLPTPFLLNFTLKDAHGLSSGIWYFEVLLGAILSSNIIVSAYALKYPRPPLPGPKYRTVIMSPAPPRRKRLSDLVSTPPRTPDRQGDSHLYEPGSSMRPNAQTPLRYNLPPSASTSTFASTASLPPTPSPMPVYRGKAGTRPTPVRPIDGSFMESIRRADSDDEDY</sequence>
<evidence type="ECO:0000256" key="2">
    <source>
        <dbReference type="SAM" id="Phobius"/>
    </source>
</evidence>
<accession>A0A0D7B238</accession>
<evidence type="ECO:0000256" key="1">
    <source>
        <dbReference type="SAM" id="MobiDB-lite"/>
    </source>
</evidence>
<feature type="transmembrane region" description="Helical" evidence="2">
    <location>
        <begin position="56"/>
        <end position="78"/>
    </location>
</feature>
<feature type="region of interest" description="Disordered" evidence="1">
    <location>
        <begin position="101"/>
        <end position="200"/>
    </location>
</feature>
<dbReference type="Proteomes" id="UP000054007">
    <property type="component" value="Unassembled WGS sequence"/>
</dbReference>
<protein>
    <submittedName>
        <fullName evidence="3">Uncharacterized protein</fullName>
    </submittedName>
</protein>
<keyword evidence="2" id="KW-0812">Transmembrane</keyword>
<feature type="compositionally biased region" description="Basic and acidic residues" evidence="1">
    <location>
        <begin position="115"/>
        <end position="124"/>
    </location>
</feature>
<dbReference type="OrthoDB" id="3248709at2759"/>
<feature type="compositionally biased region" description="Low complexity" evidence="1">
    <location>
        <begin position="144"/>
        <end position="158"/>
    </location>
</feature>